<keyword evidence="1" id="KW-0732">Signal</keyword>
<name>A0AAW1K6U9_SAPOF</name>
<organism evidence="2 3">
    <name type="scientific">Saponaria officinalis</name>
    <name type="common">Common soapwort</name>
    <name type="synonym">Lychnis saponaria</name>
    <dbReference type="NCBI Taxonomy" id="3572"/>
    <lineage>
        <taxon>Eukaryota</taxon>
        <taxon>Viridiplantae</taxon>
        <taxon>Streptophyta</taxon>
        <taxon>Embryophyta</taxon>
        <taxon>Tracheophyta</taxon>
        <taxon>Spermatophyta</taxon>
        <taxon>Magnoliopsida</taxon>
        <taxon>eudicotyledons</taxon>
        <taxon>Gunneridae</taxon>
        <taxon>Pentapetalae</taxon>
        <taxon>Caryophyllales</taxon>
        <taxon>Caryophyllaceae</taxon>
        <taxon>Caryophylleae</taxon>
        <taxon>Saponaria</taxon>
    </lineage>
</organism>
<evidence type="ECO:0000256" key="1">
    <source>
        <dbReference type="SAM" id="SignalP"/>
    </source>
</evidence>
<gene>
    <name evidence="2" type="ORF">RND81_06G148300</name>
</gene>
<sequence>MMKISYLALVIVLLIILVLPSITSSRHVNRSRYYRNPHRGAIITRMRGRAGSKAKGPGRNTVEIAGSRLPDCARIFVCSSLEEAEICPMAYKCMCNNKSFPVP</sequence>
<proteinExistence type="predicted"/>
<protein>
    <submittedName>
        <fullName evidence="2">Uncharacterized protein</fullName>
    </submittedName>
</protein>
<feature type="chain" id="PRO_5043486361" evidence="1">
    <location>
        <begin position="26"/>
        <end position="103"/>
    </location>
</feature>
<reference evidence="2" key="1">
    <citation type="submission" date="2024-03" db="EMBL/GenBank/DDBJ databases">
        <title>WGS assembly of Saponaria officinalis var. Norfolk2.</title>
        <authorList>
            <person name="Jenkins J."/>
            <person name="Shu S."/>
            <person name="Grimwood J."/>
            <person name="Barry K."/>
            <person name="Goodstein D."/>
            <person name="Schmutz J."/>
            <person name="Leebens-Mack J."/>
            <person name="Osbourn A."/>
        </authorList>
    </citation>
    <scope>NUCLEOTIDE SEQUENCE [LARGE SCALE GENOMIC DNA]</scope>
    <source>
        <strain evidence="2">JIC</strain>
    </source>
</reference>
<evidence type="ECO:0000313" key="3">
    <source>
        <dbReference type="Proteomes" id="UP001443914"/>
    </source>
</evidence>
<feature type="signal peptide" evidence="1">
    <location>
        <begin position="1"/>
        <end position="25"/>
    </location>
</feature>
<dbReference type="Proteomes" id="UP001443914">
    <property type="component" value="Unassembled WGS sequence"/>
</dbReference>
<dbReference type="AlphaFoldDB" id="A0AAW1K6U9"/>
<dbReference type="EMBL" id="JBDFQZ010000006">
    <property type="protein sequence ID" value="KAK9715185.1"/>
    <property type="molecule type" value="Genomic_DNA"/>
</dbReference>
<accession>A0AAW1K6U9</accession>
<evidence type="ECO:0000313" key="2">
    <source>
        <dbReference type="EMBL" id="KAK9715185.1"/>
    </source>
</evidence>
<keyword evidence="3" id="KW-1185">Reference proteome</keyword>
<comment type="caution">
    <text evidence="2">The sequence shown here is derived from an EMBL/GenBank/DDBJ whole genome shotgun (WGS) entry which is preliminary data.</text>
</comment>